<dbReference type="OrthoDB" id="4107213at2759"/>
<comment type="caution">
    <text evidence="1">The sequence shown here is derived from an EMBL/GenBank/DDBJ whole genome shotgun (WGS) entry which is preliminary data.</text>
</comment>
<sequence>MHSISELENLTQLLTPKFEDKLHRHLAGINLACISRLSTQRLKENALPAIGLIESVTGPVFERHYKPLYLANFHGAEREHPDLIVNRLNEKHSQRRRHKFPYWIIGIRDKSGHAAAAAQFSIFLRGRHAIPYLQYIYVRPQSRRKDLSEVLHTMVLAIAQADAAKHGTDPAPQIPFTLCESAPAIHGSDAETKAAAAERLRIHAKSGSQALMPGLEIGESPLTLLWVLRANPASPLTIADENLGKSIIASYYQSLRDEGFPEENIALAESLVEGRLSLDHEFCLIPLHEVTKDMLVDIDQGSEADECLPAGSKDRPALV</sequence>
<name>A0A139H171_9PEZI</name>
<dbReference type="EMBL" id="LFZN01000183">
    <property type="protein sequence ID" value="KXS96206.1"/>
    <property type="molecule type" value="Genomic_DNA"/>
</dbReference>
<reference evidence="1 2" key="1">
    <citation type="submission" date="2015-07" db="EMBL/GenBank/DDBJ databases">
        <title>Comparative genomics of the Sigatoka disease complex on banana suggests a link between parallel evolutionary changes in Pseudocercospora fijiensis and Pseudocercospora eumusae and increased virulence on the banana host.</title>
        <authorList>
            <person name="Chang T.-C."/>
            <person name="Salvucci A."/>
            <person name="Crous P.W."/>
            <person name="Stergiopoulos I."/>
        </authorList>
    </citation>
    <scope>NUCLEOTIDE SEQUENCE [LARGE SCALE GENOMIC DNA]</scope>
    <source>
        <strain evidence="1 2">CBS 114824</strain>
    </source>
</reference>
<evidence type="ECO:0000313" key="1">
    <source>
        <dbReference type="EMBL" id="KXS96206.1"/>
    </source>
</evidence>
<evidence type="ECO:0000313" key="2">
    <source>
        <dbReference type="Proteomes" id="UP000070133"/>
    </source>
</evidence>
<accession>A0A139H171</accession>
<keyword evidence="2" id="KW-1185">Reference proteome</keyword>
<dbReference type="Proteomes" id="UP000070133">
    <property type="component" value="Unassembled WGS sequence"/>
</dbReference>
<organism evidence="1 2">
    <name type="scientific">Pseudocercospora eumusae</name>
    <dbReference type="NCBI Taxonomy" id="321146"/>
    <lineage>
        <taxon>Eukaryota</taxon>
        <taxon>Fungi</taxon>
        <taxon>Dikarya</taxon>
        <taxon>Ascomycota</taxon>
        <taxon>Pezizomycotina</taxon>
        <taxon>Dothideomycetes</taxon>
        <taxon>Dothideomycetidae</taxon>
        <taxon>Mycosphaerellales</taxon>
        <taxon>Mycosphaerellaceae</taxon>
        <taxon>Pseudocercospora</taxon>
    </lineage>
</organism>
<proteinExistence type="predicted"/>
<protein>
    <submittedName>
        <fullName evidence="1">Uncharacterized protein</fullName>
    </submittedName>
</protein>
<gene>
    <name evidence="1" type="ORF">AC578_2823</name>
</gene>
<dbReference type="AlphaFoldDB" id="A0A139H171"/>